<dbReference type="AlphaFoldDB" id="A0A8K0P7U8"/>
<reference evidence="1" key="2">
    <citation type="submission" date="2017-10" db="EMBL/GenBank/DDBJ databases">
        <title>Ladona fulva Genome sequencing and assembly.</title>
        <authorList>
            <person name="Murali S."/>
            <person name="Richards S."/>
            <person name="Bandaranaike D."/>
            <person name="Bellair M."/>
            <person name="Blankenburg K."/>
            <person name="Chao H."/>
            <person name="Dinh H."/>
            <person name="Doddapaneni H."/>
            <person name="Dugan-Rocha S."/>
            <person name="Elkadiri S."/>
            <person name="Gnanaolivu R."/>
            <person name="Hernandez B."/>
            <person name="Skinner E."/>
            <person name="Javaid M."/>
            <person name="Lee S."/>
            <person name="Li M."/>
            <person name="Ming W."/>
            <person name="Munidasa M."/>
            <person name="Muniz J."/>
            <person name="Nguyen L."/>
            <person name="Hughes D."/>
            <person name="Osuji N."/>
            <person name="Pu L.-L."/>
            <person name="Puazo M."/>
            <person name="Qu C."/>
            <person name="Quiroz J."/>
            <person name="Raj R."/>
            <person name="Weissenberger G."/>
            <person name="Xin Y."/>
            <person name="Zou X."/>
            <person name="Han Y."/>
            <person name="Worley K."/>
            <person name="Muzny D."/>
            <person name="Gibbs R."/>
        </authorList>
    </citation>
    <scope>NUCLEOTIDE SEQUENCE</scope>
    <source>
        <strain evidence="1">Sampled in the wild</strain>
    </source>
</reference>
<dbReference type="EMBL" id="KZ309126">
    <property type="protein sequence ID" value="KAG8237126.1"/>
    <property type="molecule type" value="Genomic_DNA"/>
</dbReference>
<evidence type="ECO:0000313" key="2">
    <source>
        <dbReference type="Proteomes" id="UP000792457"/>
    </source>
</evidence>
<keyword evidence="2" id="KW-1185">Reference proteome</keyword>
<gene>
    <name evidence="1" type="ORF">J437_LFUL017450</name>
</gene>
<reference evidence="1" key="1">
    <citation type="submission" date="2013-04" db="EMBL/GenBank/DDBJ databases">
        <authorList>
            <person name="Qu J."/>
            <person name="Murali S.C."/>
            <person name="Bandaranaike D."/>
            <person name="Bellair M."/>
            <person name="Blankenburg K."/>
            <person name="Chao H."/>
            <person name="Dinh H."/>
            <person name="Doddapaneni H."/>
            <person name="Downs B."/>
            <person name="Dugan-Rocha S."/>
            <person name="Elkadiri S."/>
            <person name="Gnanaolivu R.D."/>
            <person name="Hernandez B."/>
            <person name="Javaid M."/>
            <person name="Jayaseelan J.C."/>
            <person name="Lee S."/>
            <person name="Li M."/>
            <person name="Ming W."/>
            <person name="Munidasa M."/>
            <person name="Muniz J."/>
            <person name="Nguyen L."/>
            <person name="Ongeri F."/>
            <person name="Osuji N."/>
            <person name="Pu L.-L."/>
            <person name="Puazo M."/>
            <person name="Qu C."/>
            <person name="Quiroz J."/>
            <person name="Raj R."/>
            <person name="Weissenberger G."/>
            <person name="Xin Y."/>
            <person name="Zou X."/>
            <person name="Han Y."/>
            <person name="Richards S."/>
            <person name="Worley K."/>
            <person name="Muzny D."/>
            <person name="Gibbs R."/>
        </authorList>
    </citation>
    <scope>NUCLEOTIDE SEQUENCE</scope>
    <source>
        <strain evidence="1">Sampled in the wild</strain>
    </source>
</reference>
<organism evidence="1 2">
    <name type="scientific">Ladona fulva</name>
    <name type="common">Scarce chaser dragonfly</name>
    <name type="synonym">Libellula fulva</name>
    <dbReference type="NCBI Taxonomy" id="123851"/>
    <lineage>
        <taxon>Eukaryota</taxon>
        <taxon>Metazoa</taxon>
        <taxon>Ecdysozoa</taxon>
        <taxon>Arthropoda</taxon>
        <taxon>Hexapoda</taxon>
        <taxon>Insecta</taxon>
        <taxon>Pterygota</taxon>
        <taxon>Palaeoptera</taxon>
        <taxon>Odonata</taxon>
        <taxon>Epiprocta</taxon>
        <taxon>Anisoptera</taxon>
        <taxon>Libelluloidea</taxon>
        <taxon>Libellulidae</taxon>
        <taxon>Ladona</taxon>
    </lineage>
</organism>
<proteinExistence type="predicted"/>
<dbReference type="Proteomes" id="UP000792457">
    <property type="component" value="Unassembled WGS sequence"/>
</dbReference>
<protein>
    <submittedName>
        <fullName evidence="1">Uncharacterized protein</fullName>
    </submittedName>
</protein>
<comment type="caution">
    <text evidence="1">The sequence shown here is derived from an EMBL/GenBank/DDBJ whole genome shotgun (WGS) entry which is preliminary data.</text>
</comment>
<accession>A0A8K0P7U8</accession>
<evidence type="ECO:0000313" key="1">
    <source>
        <dbReference type="EMBL" id="KAG8237126.1"/>
    </source>
</evidence>
<sequence length="77" mass="9139">MKHKEKQIIHTIFMTTFFETSSLMIQKYLFSNRDVNGYFSGIMLPKFSNLFIFESHGYCFCKILLQRLTQYILATAL</sequence>
<name>A0A8K0P7U8_LADFU</name>